<dbReference type="OrthoDB" id="401231at2"/>
<accession>A0A454C924</accession>
<dbReference type="EMBL" id="CP033021">
    <property type="protein sequence ID" value="AYN65190.1"/>
    <property type="molecule type" value="Genomic_DNA"/>
</dbReference>
<dbReference type="Pfam" id="PF01741">
    <property type="entry name" value="MscL"/>
    <property type="match status" value="1"/>
</dbReference>
<evidence type="ECO:0000256" key="5">
    <source>
        <dbReference type="SAM" id="Phobius"/>
    </source>
</evidence>
<dbReference type="PANTHER" id="PTHR30266">
    <property type="entry name" value="MECHANOSENSITIVE CHANNEL MSCL"/>
    <property type="match status" value="1"/>
</dbReference>
<protein>
    <submittedName>
        <fullName evidence="6">MscL family protein</fullName>
    </submittedName>
</protein>
<evidence type="ECO:0000256" key="3">
    <source>
        <dbReference type="ARBA" id="ARBA00022989"/>
    </source>
</evidence>
<feature type="transmembrane region" description="Helical" evidence="5">
    <location>
        <begin position="30"/>
        <end position="50"/>
    </location>
</feature>
<dbReference type="GO" id="GO:0016020">
    <property type="term" value="C:membrane"/>
    <property type="evidence" value="ECO:0007669"/>
    <property type="project" value="UniProtKB-SubCell"/>
</dbReference>
<keyword evidence="4 5" id="KW-0472">Membrane</keyword>
<sequence length="172" mass="19102">MTSKELEEKKHYIKKSYIDAKKIVSRGNMFMLAIGLLLGASFGALVSSLANDVIMSAITKAIGMKNLDAWVVWPGIHATKETGGIFIGKFLGALIQFVIVSTFIFIGLMIVFTIKNSILYAKAKKSPIEEEIKEEPIPTTEELILNELKKLNENLLETKNSGNKKDLKNDLK</sequence>
<organism evidence="6 7">
    <name type="scientific">Metamycoplasma hominis</name>
    <name type="common">Mycoplasma hominis</name>
    <dbReference type="NCBI Taxonomy" id="2098"/>
    <lineage>
        <taxon>Bacteria</taxon>
        <taxon>Bacillati</taxon>
        <taxon>Mycoplasmatota</taxon>
        <taxon>Mycoplasmoidales</taxon>
        <taxon>Metamycoplasmataceae</taxon>
        <taxon>Metamycoplasma</taxon>
    </lineage>
</organism>
<comment type="subcellular location">
    <subcellularLocation>
        <location evidence="1">Membrane</location>
        <topology evidence="1">Multi-pass membrane protein</topology>
    </subcellularLocation>
</comment>
<dbReference type="RefSeq" id="WP_052039061.1">
    <property type="nucleotide sequence ID" value="NZ_CP033021.1"/>
</dbReference>
<evidence type="ECO:0000313" key="6">
    <source>
        <dbReference type="EMBL" id="AYN65190.1"/>
    </source>
</evidence>
<keyword evidence="2 5" id="KW-0812">Transmembrane</keyword>
<reference evidence="6 7" key="1">
    <citation type="submission" date="2014-08" db="EMBL/GenBank/DDBJ databases">
        <authorList>
            <person name="Kuleshov K."/>
            <person name="Dedkov V."/>
            <person name="Markelov M."/>
            <person name="Pimkina E."/>
        </authorList>
    </citation>
    <scope>NUCLEOTIDE SEQUENCE [LARGE SCALE GENOMIC DNA]</scope>
    <source>
        <strain evidence="7">TOA</strain>
    </source>
</reference>
<dbReference type="PANTHER" id="PTHR30266:SF2">
    <property type="entry name" value="LARGE-CONDUCTANCE MECHANOSENSITIVE CHANNEL"/>
    <property type="match status" value="1"/>
</dbReference>
<dbReference type="Gene3D" id="1.10.1200.120">
    <property type="entry name" value="Large-conductance mechanosensitive channel, MscL, domain 1"/>
    <property type="match status" value="1"/>
</dbReference>
<evidence type="ECO:0000256" key="2">
    <source>
        <dbReference type="ARBA" id="ARBA00022692"/>
    </source>
</evidence>
<name>A0A454C924_METHO</name>
<gene>
    <name evidence="6" type="ORF">KN71_000445</name>
</gene>
<reference evidence="6 7" key="2">
    <citation type="submission" date="2018-10" db="EMBL/GenBank/DDBJ databases">
        <title>Detection and isolation of Mycoplasma hominis as a predominant microorganism from pelvic cavity of patient with salpingitis and tubo-ovarian abscess.</title>
        <authorList>
            <person name="Guschin A.E."/>
            <person name="Khayrullina G.A."/>
            <person name="Rakovskaya I.V."/>
            <person name="Shelenkov A.A."/>
            <person name="Shagin D.A."/>
        </authorList>
    </citation>
    <scope>NUCLEOTIDE SEQUENCE [LARGE SCALE GENOMIC DNA]</scope>
    <source>
        <strain evidence="7">TOA</strain>
    </source>
</reference>
<dbReference type="AlphaFoldDB" id="A0A454C924"/>
<proteinExistence type="predicted"/>
<dbReference type="InterPro" id="IPR036019">
    <property type="entry name" value="MscL_channel"/>
</dbReference>
<dbReference type="SUPFAM" id="SSF81330">
    <property type="entry name" value="Gated mechanosensitive channel"/>
    <property type="match status" value="1"/>
</dbReference>
<dbReference type="GO" id="GO:0008381">
    <property type="term" value="F:mechanosensitive monoatomic ion channel activity"/>
    <property type="evidence" value="ECO:0007669"/>
    <property type="project" value="TreeGrafter"/>
</dbReference>
<keyword evidence="3 5" id="KW-1133">Transmembrane helix</keyword>
<dbReference type="Proteomes" id="UP000029712">
    <property type="component" value="Chromosome"/>
</dbReference>
<dbReference type="InterPro" id="IPR037673">
    <property type="entry name" value="MSC/AndL"/>
</dbReference>
<evidence type="ECO:0000313" key="7">
    <source>
        <dbReference type="Proteomes" id="UP000029712"/>
    </source>
</evidence>
<evidence type="ECO:0000256" key="1">
    <source>
        <dbReference type="ARBA" id="ARBA00004141"/>
    </source>
</evidence>
<evidence type="ECO:0000256" key="4">
    <source>
        <dbReference type="ARBA" id="ARBA00023136"/>
    </source>
</evidence>
<feature type="transmembrane region" description="Helical" evidence="5">
    <location>
        <begin position="90"/>
        <end position="114"/>
    </location>
</feature>